<evidence type="ECO:0000313" key="15">
    <source>
        <dbReference type="EMBL" id="CAB5001203.1"/>
    </source>
</evidence>
<dbReference type="SUPFAM" id="SSF53383">
    <property type="entry name" value="PLP-dependent transferases"/>
    <property type="match status" value="1"/>
</dbReference>
<evidence type="ECO:0000256" key="1">
    <source>
        <dbReference type="ARBA" id="ARBA00001933"/>
    </source>
</evidence>
<feature type="domain" description="Serine hydroxymethyltransferase-like" evidence="9">
    <location>
        <begin position="9"/>
        <end position="385"/>
    </location>
</feature>
<evidence type="ECO:0000256" key="8">
    <source>
        <dbReference type="ARBA" id="ARBA00022898"/>
    </source>
</evidence>
<dbReference type="InterPro" id="IPR001085">
    <property type="entry name" value="Ser_HO-MeTrfase"/>
</dbReference>
<keyword evidence="8" id="KW-0663">Pyridoxal phosphate</keyword>
<name>A0A6J7PDE3_9ZZZZ</name>
<dbReference type="EMBL" id="CAFBLK010000030">
    <property type="protein sequence ID" value="CAB4858277.1"/>
    <property type="molecule type" value="Genomic_DNA"/>
</dbReference>
<evidence type="ECO:0000313" key="11">
    <source>
        <dbReference type="EMBL" id="CAB4790626.1"/>
    </source>
</evidence>
<evidence type="ECO:0000313" key="13">
    <source>
        <dbReference type="EMBL" id="CAB4858277.1"/>
    </source>
</evidence>
<dbReference type="InterPro" id="IPR015424">
    <property type="entry name" value="PyrdxlP-dep_Trfase"/>
</dbReference>
<evidence type="ECO:0000256" key="3">
    <source>
        <dbReference type="ARBA" id="ARBA00006376"/>
    </source>
</evidence>
<dbReference type="AlphaFoldDB" id="A0A6J7PDE3"/>
<evidence type="ECO:0000256" key="4">
    <source>
        <dbReference type="ARBA" id="ARBA00011738"/>
    </source>
</evidence>
<dbReference type="EMBL" id="CAFBPF010000008">
    <property type="protein sequence ID" value="CAB5001203.1"/>
    <property type="molecule type" value="Genomic_DNA"/>
</dbReference>
<evidence type="ECO:0000313" key="12">
    <source>
        <dbReference type="EMBL" id="CAB4798627.1"/>
    </source>
</evidence>
<protein>
    <submittedName>
        <fullName evidence="15">Unannotated protein</fullName>
    </submittedName>
</protein>
<dbReference type="EMBL" id="CAEZZU010000256">
    <property type="protein sequence ID" value="CAB4790626.1"/>
    <property type="molecule type" value="Genomic_DNA"/>
</dbReference>
<dbReference type="PANTHER" id="PTHR11680:SF35">
    <property type="entry name" value="SERINE HYDROXYMETHYLTRANSFERASE 1"/>
    <property type="match status" value="1"/>
</dbReference>
<dbReference type="EMBL" id="CAFBOR010000019">
    <property type="protein sequence ID" value="CAB4978948.1"/>
    <property type="molecule type" value="Genomic_DNA"/>
</dbReference>
<evidence type="ECO:0000256" key="6">
    <source>
        <dbReference type="ARBA" id="ARBA00022563"/>
    </source>
</evidence>
<dbReference type="CDD" id="cd00378">
    <property type="entry name" value="SHMT"/>
    <property type="match status" value="1"/>
</dbReference>
<dbReference type="Gene3D" id="3.40.640.10">
    <property type="entry name" value="Type I PLP-dependent aspartate aminotransferase-like (Major domain)"/>
    <property type="match status" value="1"/>
</dbReference>
<keyword evidence="5" id="KW-0963">Cytoplasm</keyword>
<proteinExistence type="inferred from homology"/>
<comment type="subunit">
    <text evidence="4">Homodimer.</text>
</comment>
<dbReference type="PIRSF" id="PIRSF000412">
    <property type="entry name" value="SHMT"/>
    <property type="match status" value="1"/>
</dbReference>
<dbReference type="Gene3D" id="3.90.1150.10">
    <property type="entry name" value="Aspartate Aminotransferase, domain 1"/>
    <property type="match status" value="1"/>
</dbReference>
<evidence type="ECO:0000313" key="10">
    <source>
        <dbReference type="EMBL" id="CAB4646917.1"/>
    </source>
</evidence>
<comment type="cofactor">
    <cofactor evidence="1">
        <name>pyridoxal 5'-phosphate</name>
        <dbReference type="ChEBI" id="CHEBI:597326"/>
    </cofactor>
</comment>
<dbReference type="InterPro" id="IPR039429">
    <property type="entry name" value="SHMT-like_dom"/>
</dbReference>
<gene>
    <name evidence="10" type="ORF">UFOPK2242_00178</name>
    <name evidence="11" type="ORF">UFOPK2925_01424</name>
    <name evidence="12" type="ORF">UFOPK2996_00942</name>
    <name evidence="13" type="ORF">UFOPK3317_00273</name>
    <name evidence="14" type="ORF">UFOPK3974_00244</name>
    <name evidence="15" type="ORF">UFOPK4071_00137</name>
</gene>
<evidence type="ECO:0000313" key="14">
    <source>
        <dbReference type="EMBL" id="CAB4978948.1"/>
    </source>
</evidence>
<dbReference type="EMBL" id="CAEZWM010000009">
    <property type="protein sequence ID" value="CAB4646917.1"/>
    <property type="molecule type" value="Genomic_DNA"/>
</dbReference>
<comment type="subcellular location">
    <subcellularLocation>
        <location evidence="2">Cytoplasm</location>
    </subcellularLocation>
</comment>
<dbReference type="InterPro" id="IPR049943">
    <property type="entry name" value="Ser_HO-MeTrfase-like"/>
</dbReference>
<sequence>MTDPAFSALQASDPALAAILKREVHRQNSTLQMIASENFTSPAVMAMQGSPLTNKYSEGYPGKRYYGGNAVVDEAEELARERVKALFGAEHANVQPHSGANANMAVYFALLNPGDKVMGLRLDQGGHLTHGSPVNFSGHLYNFVAYGVDPETECIDYAAVRALAVAEKPKLIIAGATAYPRTIDFAEFRSIADEVGALLMVDAAHIAGLIAGGAHPSPVPYADVVTFTTHKTLRGPRAGCILSRAEHAAAIDKAIFPGLQGGPLMHVVAAKAVAFAEAQRPEFREYAAQIVRNARALSDGLIAEGFRIVSGGTDNHMVLVDLRPFGVNGKVAQNALDAAGIICNKNAIPNDPEKPFVTSGIRLGTASVTTTGMTESEMAVIAAMIGEVLRSPEDEQVRASVLSRVNSLCANFVPYPGLYD</sequence>
<dbReference type="NCBIfam" id="NF000586">
    <property type="entry name" value="PRK00011.1"/>
    <property type="match status" value="1"/>
</dbReference>
<evidence type="ECO:0000256" key="5">
    <source>
        <dbReference type="ARBA" id="ARBA00022490"/>
    </source>
</evidence>
<dbReference type="InterPro" id="IPR015422">
    <property type="entry name" value="PyrdxlP-dep_Trfase_small"/>
</dbReference>
<accession>A0A6J7PDE3</accession>
<dbReference type="InterPro" id="IPR015421">
    <property type="entry name" value="PyrdxlP-dep_Trfase_major"/>
</dbReference>
<dbReference type="GO" id="GO:0019264">
    <property type="term" value="P:glycine biosynthetic process from serine"/>
    <property type="evidence" value="ECO:0007669"/>
    <property type="project" value="InterPro"/>
</dbReference>
<organism evidence="15">
    <name type="scientific">freshwater metagenome</name>
    <dbReference type="NCBI Taxonomy" id="449393"/>
    <lineage>
        <taxon>unclassified sequences</taxon>
        <taxon>metagenomes</taxon>
        <taxon>ecological metagenomes</taxon>
    </lineage>
</organism>
<keyword evidence="6" id="KW-0554">One-carbon metabolism</keyword>
<keyword evidence="7" id="KW-0808">Transferase</keyword>
<dbReference type="EMBL" id="CAFAAH010000120">
    <property type="protein sequence ID" value="CAB4798627.1"/>
    <property type="molecule type" value="Genomic_DNA"/>
</dbReference>
<dbReference type="GO" id="GO:0030170">
    <property type="term" value="F:pyridoxal phosphate binding"/>
    <property type="evidence" value="ECO:0007669"/>
    <property type="project" value="InterPro"/>
</dbReference>
<comment type="similarity">
    <text evidence="3">Belongs to the SHMT family.</text>
</comment>
<dbReference type="HAMAP" id="MF_00051">
    <property type="entry name" value="SHMT"/>
    <property type="match status" value="1"/>
</dbReference>
<dbReference type="GO" id="GO:0004372">
    <property type="term" value="F:glycine hydroxymethyltransferase activity"/>
    <property type="evidence" value="ECO:0007669"/>
    <property type="project" value="InterPro"/>
</dbReference>
<dbReference type="FunFam" id="3.40.640.10:FF:000001">
    <property type="entry name" value="Serine hydroxymethyltransferase"/>
    <property type="match status" value="1"/>
</dbReference>
<dbReference type="GO" id="GO:0005829">
    <property type="term" value="C:cytosol"/>
    <property type="evidence" value="ECO:0007669"/>
    <property type="project" value="TreeGrafter"/>
</dbReference>
<evidence type="ECO:0000259" key="9">
    <source>
        <dbReference type="Pfam" id="PF00464"/>
    </source>
</evidence>
<dbReference type="Pfam" id="PF00464">
    <property type="entry name" value="SHMT"/>
    <property type="match status" value="1"/>
</dbReference>
<dbReference type="GO" id="GO:0035999">
    <property type="term" value="P:tetrahydrofolate interconversion"/>
    <property type="evidence" value="ECO:0007669"/>
    <property type="project" value="InterPro"/>
</dbReference>
<reference evidence="15" key="1">
    <citation type="submission" date="2020-05" db="EMBL/GenBank/DDBJ databases">
        <authorList>
            <person name="Chiriac C."/>
            <person name="Salcher M."/>
            <person name="Ghai R."/>
            <person name="Kavagutti S V."/>
        </authorList>
    </citation>
    <scope>NUCLEOTIDE SEQUENCE</scope>
</reference>
<evidence type="ECO:0000256" key="7">
    <source>
        <dbReference type="ARBA" id="ARBA00022679"/>
    </source>
</evidence>
<dbReference type="PANTHER" id="PTHR11680">
    <property type="entry name" value="SERINE HYDROXYMETHYLTRANSFERASE"/>
    <property type="match status" value="1"/>
</dbReference>
<evidence type="ECO:0000256" key="2">
    <source>
        <dbReference type="ARBA" id="ARBA00004496"/>
    </source>
</evidence>